<evidence type="ECO:0000259" key="2">
    <source>
        <dbReference type="Pfam" id="PF01471"/>
    </source>
</evidence>
<gene>
    <name evidence="3" type="ORF">HELGO_WM37587</name>
</gene>
<evidence type="ECO:0000256" key="1">
    <source>
        <dbReference type="SAM" id="SignalP"/>
    </source>
</evidence>
<feature type="domain" description="Peptidoglycan binding-like" evidence="2">
    <location>
        <begin position="276"/>
        <end position="326"/>
    </location>
</feature>
<dbReference type="InterPro" id="IPR036365">
    <property type="entry name" value="PGBD-like_sf"/>
</dbReference>
<feature type="chain" id="PRO_5028086989" description="Peptidoglycan binding-like domain-containing protein" evidence="1">
    <location>
        <begin position="28"/>
        <end position="329"/>
    </location>
</feature>
<dbReference type="SUPFAM" id="SSF47090">
    <property type="entry name" value="PGBD-like"/>
    <property type="match status" value="1"/>
</dbReference>
<reference evidence="3" key="1">
    <citation type="submission" date="2020-01" db="EMBL/GenBank/DDBJ databases">
        <authorList>
            <person name="Meier V. D."/>
            <person name="Meier V D."/>
        </authorList>
    </citation>
    <scope>NUCLEOTIDE SEQUENCE</scope>
    <source>
        <strain evidence="3">HLG_WM_MAG_08</strain>
    </source>
</reference>
<dbReference type="Gene3D" id="1.10.101.10">
    <property type="entry name" value="PGBD-like superfamily/PGBD"/>
    <property type="match status" value="1"/>
</dbReference>
<proteinExistence type="predicted"/>
<evidence type="ECO:0000313" key="3">
    <source>
        <dbReference type="EMBL" id="CAA6811272.1"/>
    </source>
</evidence>
<dbReference type="AlphaFoldDB" id="A0A6S6SYJ3"/>
<protein>
    <recommendedName>
        <fullName evidence="2">Peptidoglycan binding-like domain-containing protein</fullName>
    </recommendedName>
</protein>
<feature type="signal peptide" evidence="1">
    <location>
        <begin position="1"/>
        <end position="27"/>
    </location>
</feature>
<sequence length="329" mass="37363">MRNKLLYTSGLKSMVFAGIVLLSSCTAPTGHDTADSPAIQTPDKNKQSVRVKPDIPLACAASLLRPAKFITHSERIPVFEPTPEFENVPAIVDWGIKRIQVEPARFTNETVPALYRKETEKVLVMRERHELRGIPAVYKTIDRPVTMMPAHVRWKNNCTNRQNPTVCFENVPAETRIVKRQIIDIPNRIIQKHLPAEIIEITKKILVKPGQGTGPIIPARYIDVKVGKVKRVWTIKSTHNTYTKPRYETIQVQIKSREDQIRKFPVLCSNASPVHIREIQQRLKWQGFPAGMTGKLDKQSMKALTRFQQANDLFIGAVSPETLEKLGLR</sequence>
<keyword evidence="1" id="KW-0732">Signal</keyword>
<dbReference type="PROSITE" id="PS51257">
    <property type="entry name" value="PROKAR_LIPOPROTEIN"/>
    <property type="match status" value="1"/>
</dbReference>
<organism evidence="3">
    <name type="scientific">uncultured Thiotrichaceae bacterium</name>
    <dbReference type="NCBI Taxonomy" id="298394"/>
    <lineage>
        <taxon>Bacteria</taxon>
        <taxon>Pseudomonadati</taxon>
        <taxon>Pseudomonadota</taxon>
        <taxon>Gammaproteobacteria</taxon>
        <taxon>Thiotrichales</taxon>
        <taxon>Thiotrichaceae</taxon>
        <taxon>environmental samples</taxon>
    </lineage>
</organism>
<dbReference type="InterPro" id="IPR002477">
    <property type="entry name" value="Peptidoglycan-bd-like"/>
</dbReference>
<accession>A0A6S6SYJ3</accession>
<dbReference type="EMBL" id="CACVAV010000180">
    <property type="protein sequence ID" value="CAA6811272.1"/>
    <property type="molecule type" value="Genomic_DNA"/>
</dbReference>
<dbReference type="Pfam" id="PF01471">
    <property type="entry name" value="PG_binding_1"/>
    <property type="match status" value="1"/>
</dbReference>
<dbReference type="InterPro" id="IPR036366">
    <property type="entry name" value="PGBDSf"/>
</dbReference>
<name>A0A6S6SYJ3_9GAMM</name>